<reference evidence="1 2" key="2">
    <citation type="submission" date="2016-05" db="EMBL/GenBank/DDBJ databases">
        <title>Lineage-specific infection strategies underlie the spectrum of fungal disease in amphibians.</title>
        <authorList>
            <person name="Cuomo C.A."/>
            <person name="Farrer R.A."/>
            <person name="James T."/>
            <person name="Longcore J."/>
            <person name="Birren B."/>
        </authorList>
    </citation>
    <scope>NUCLEOTIDE SEQUENCE [LARGE SCALE GENOMIC DNA]</scope>
    <source>
        <strain evidence="1 2">JEL423</strain>
    </source>
</reference>
<organism evidence="1 2">
    <name type="scientific">Batrachochytrium dendrobatidis (strain JEL423)</name>
    <dbReference type="NCBI Taxonomy" id="403673"/>
    <lineage>
        <taxon>Eukaryota</taxon>
        <taxon>Fungi</taxon>
        <taxon>Fungi incertae sedis</taxon>
        <taxon>Chytridiomycota</taxon>
        <taxon>Chytridiomycota incertae sedis</taxon>
        <taxon>Chytridiomycetes</taxon>
        <taxon>Rhizophydiales</taxon>
        <taxon>Rhizophydiales incertae sedis</taxon>
        <taxon>Batrachochytrium</taxon>
    </lineage>
</organism>
<name>A0A177WJK5_BATDL</name>
<evidence type="ECO:0000313" key="1">
    <source>
        <dbReference type="EMBL" id="OAJ40307.1"/>
    </source>
</evidence>
<dbReference type="VEuPathDB" id="FungiDB:BDEG_24056"/>
<gene>
    <name evidence="1" type="ORF">BDEG_24056</name>
</gene>
<accession>A0A177WJK5</accession>
<dbReference type="Proteomes" id="UP000077115">
    <property type="component" value="Unassembled WGS sequence"/>
</dbReference>
<dbReference type="EMBL" id="DS022304">
    <property type="protein sequence ID" value="OAJ40307.1"/>
    <property type="molecule type" value="Genomic_DNA"/>
</dbReference>
<protein>
    <submittedName>
        <fullName evidence="1">Uncharacterized protein</fullName>
    </submittedName>
</protein>
<evidence type="ECO:0000313" key="2">
    <source>
        <dbReference type="Proteomes" id="UP000077115"/>
    </source>
</evidence>
<reference evidence="1 2" key="1">
    <citation type="submission" date="2006-10" db="EMBL/GenBank/DDBJ databases">
        <title>The Genome Sequence of Batrachochytrium dendrobatidis JEL423.</title>
        <authorList>
            <consortium name="The Broad Institute Genome Sequencing Platform"/>
            <person name="Birren B."/>
            <person name="Lander E."/>
            <person name="Galagan J."/>
            <person name="Cuomo C."/>
            <person name="Devon K."/>
            <person name="Jaffe D."/>
            <person name="Butler J."/>
            <person name="Alvarez P."/>
            <person name="Gnerre S."/>
            <person name="Grabherr M."/>
            <person name="Kleber M."/>
            <person name="Mauceli E."/>
            <person name="Brockman W."/>
            <person name="Young S."/>
            <person name="LaButti K."/>
            <person name="Sykes S."/>
            <person name="DeCaprio D."/>
            <person name="Crawford M."/>
            <person name="Koehrsen M."/>
            <person name="Engels R."/>
            <person name="Montgomery P."/>
            <person name="Pearson M."/>
            <person name="Howarth C."/>
            <person name="Larson L."/>
            <person name="White J."/>
            <person name="O'Leary S."/>
            <person name="Kodira C."/>
            <person name="Zeng Q."/>
            <person name="Yandava C."/>
            <person name="Alvarado L."/>
            <person name="Longcore J."/>
            <person name="James T."/>
        </authorList>
    </citation>
    <scope>NUCLEOTIDE SEQUENCE [LARGE SCALE GENOMIC DNA]</scope>
    <source>
        <strain evidence="1 2">JEL423</strain>
    </source>
</reference>
<dbReference type="AlphaFoldDB" id="A0A177WJK5"/>
<proteinExistence type="predicted"/>
<sequence>MTASPSLSTPNTILPLQVSEADKLKAEEASRFY</sequence>